<sequence length="970" mass="107585">MAPWLQLSSGPKDASRTVLLDYISPFPTTAVYQAVRYKDFYVAAAILVTVILRVLIVLSTTLITLVPVSLELYGVPATLQHTFRTTARQGWPLPEVTFDPRTSVKAQVYLGLLKGEHRYPIGLTESLAYQDFSVDSKGVKHSTLAVDAFTVETENCTYFLNLTFPENSSRTQYYGRVLLSSCFKTPKFFNSTYIDENMDRLFASYGAYLGYLLFRDQTENSTANATVIVESGRLLVTSTVAHVMTGLLGLCFILSLSMIALLPKRDTLPPRPTTIMDIAVLAHQSQPFTQSFRNLGASSKKALQSQIHSRNYKTDIVRATGPESKNVFVMQVDSISSPECRASNDQKMDKTRHPLVLHSVTRLIFTFLVISIIITLEIMLRRSELYRGLMDVGSKDYIQYGWVFLPAIILSLISLYYGTVEFQIRLLAPYQNLSLGAPSRVTLFLDLRDKLSVTAFVTAVRTRQYAVATAILTAFTTSFLTIASASLFSVQQVSADKVPTQLVPQDILNYTESWASWPDIPTSLLAPSANWTSLLASGLDFPAFTFQDLVYPTLSWDKSVDGLSSNSTQDIYVEADIPAARSSLNCTVYTRPHLEAKLGAFSTNAGKMHYIHVKFPKTDCTGPEGNFRIQIDEPFTTRDFYFGIALPGSSLLLREEYQPPNQDIEDPHNFVECTSYLYAWGKVSNWTGNDLSLVGMGCDEQMQVVNTKLTLFGPDLEIRHDHPPQLDNSSVHTVAYAPKGCRSSVLYDCGNALEQLYMYIPNVLPSEALDPFFSILTFPGGLLALDQSLLGNESMSQSVADAVIYQHQVLRGQKFSSTGRSPINTPDTRSTTVSAPDSHVPSFAANISDVSRTTNRIIQDALATRILEALLGTVLALSCLSWIASPNTNVLPRDPVSIASVVAWLADGDIIDMLPHNVHEMTKAELKAFFNDEYFYLRMDQQGRFGICSALATFTKERASQGRRLSSANS</sequence>
<comment type="caution">
    <text evidence="1">The sequence shown here is derived from an EMBL/GenBank/DDBJ whole genome shotgun (WGS) entry which is preliminary data.</text>
</comment>
<keyword evidence="2" id="KW-1185">Reference proteome</keyword>
<dbReference type="Proteomes" id="UP001143856">
    <property type="component" value="Unassembled WGS sequence"/>
</dbReference>
<proteinExistence type="predicted"/>
<organism evidence="1 2">
    <name type="scientific">Xylaria curta</name>
    <dbReference type="NCBI Taxonomy" id="42375"/>
    <lineage>
        <taxon>Eukaryota</taxon>
        <taxon>Fungi</taxon>
        <taxon>Dikarya</taxon>
        <taxon>Ascomycota</taxon>
        <taxon>Pezizomycotina</taxon>
        <taxon>Sordariomycetes</taxon>
        <taxon>Xylariomycetidae</taxon>
        <taxon>Xylariales</taxon>
        <taxon>Xylariaceae</taxon>
        <taxon>Xylaria</taxon>
    </lineage>
</organism>
<accession>A0ACC1P7Y8</accession>
<evidence type="ECO:0000313" key="1">
    <source>
        <dbReference type="EMBL" id="KAJ2987166.1"/>
    </source>
</evidence>
<gene>
    <name evidence="1" type="ORF">NUW58_g4655</name>
</gene>
<evidence type="ECO:0000313" key="2">
    <source>
        <dbReference type="Proteomes" id="UP001143856"/>
    </source>
</evidence>
<protein>
    <submittedName>
        <fullName evidence="1">Uncharacterized protein</fullName>
    </submittedName>
</protein>
<name>A0ACC1P7Y8_9PEZI</name>
<reference evidence="1" key="1">
    <citation type="submission" date="2022-10" db="EMBL/GenBank/DDBJ databases">
        <title>Genome Sequence of Xylaria curta.</title>
        <authorList>
            <person name="Buettner E."/>
        </authorList>
    </citation>
    <scope>NUCLEOTIDE SEQUENCE</scope>
    <source>
        <strain evidence="1">Babe10</strain>
    </source>
</reference>
<dbReference type="EMBL" id="JAPDGR010000834">
    <property type="protein sequence ID" value="KAJ2987166.1"/>
    <property type="molecule type" value="Genomic_DNA"/>
</dbReference>